<protein>
    <submittedName>
        <fullName evidence="1">Uncharacterized protein</fullName>
    </submittedName>
</protein>
<evidence type="ECO:0000313" key="2">
    <source>
        <dbReference type="Proteomes" id="UP000284706"/>
    </source>
</evidence>
<dbReference type="InParanoid" id="A0A409WGD7"/>
<dbReference type="OrthoDB" id="3002860at2759"/>
<proteinExistence type="predicted"/>
<dbReference type="EMBL" id="NHYE01005081">
    <property type="protein sequence ID" value="PPQ77541.1"/>
    <property type="molecule type" value="Genomic_DNA"/>
</dbReference>
<sequence length="432" mass="46952">LYAGIAINGSVSLSSALEVCVIPHYGLIVEGGVKGNILYWETSSTPFSFYNKDFVFGDKCFSSVQEPTASGSSRRSVPVIEHSSGVIPQRGTPAKRGAMIIESLGLIQREIEPSKGLNKRQTSAPAVPGLFSCPNVNGEIGEDDTDNDIYSDYPGNILDGTIKAYTSAVGYVNVNTYGREHVYEMQLLTDFINMLAQSPALWQNSAGNTNYCSWAETLLSDPSKYTVINQGQSRSVIDRLKSCQPSNTNSVIAGGNKMPWLESTANGIKARAFASTALRTSSTFKRYSYSKKVFNIRAAAGLVSYMLDGPVADQFVLVSECVRDVWSDFYNAYNADNSIDAPNRGNFNMVNTYHTYITMKVQTFFLNLKSGVTQMIGFYSASAGGNTNQKNVDLDYGTLSSNPMTPVSADDLTNSIGNPLSSMSLIKLTVRL</sequence>
<evidence type="ECO:0000313" key="1">
    <source>
        <dbReference type="EMBL" id="PPQ77541.1"/>
    </source>
</evidence>
<feature type="non-terminal residue" evidence="1">
    <location>
        <position position="1"/>
    </location>
</feature>
<accession>A0A409WGD7</accession>
<dbReference type="STRING" id="231916.A0A409WGD7"/>
<gene>
    <name evidence="1" type="ORF">CVT26_006154</name>
</gene>
<dbReference type="Proteomes" id="UP000284706">
    <property type="component" value="Unassembled WGS sequence"/>
</dbReference>
<dbReference type="AlphaFoldDB" id="A0A409WGD7"/>
<name>A0A409WGD7_9AGAR</name>
<keyword evidence="2" id="KW-1185">Reference proteome</keyword>
<reference evidence="1 2" key="1">
    <citation type="journal article" date="2018" name="Evol. Lett.">
        <title>Horizontal gene cluster transfer increased hallucinogenic mushroom diversity.</title>
        <authorList>
            <person name="Reynolds H.T."/>
            <person name="Vijayakumar V."/>
            <person name="Gluck-Thaler E."/>
            <person name="Korotkin H.B."/>
            <person name="Matheny P.B."/>
            <person name="Slot J.C."/>
        </authorList>
    </citation>
    <scope>NUCLEOTIDE SEQUENCE [LARGE SCALE GENOMIC DNA]</scope>
    <source>
        <strain evidence="1 2">SRW20</strain>
    </source>
</reference>
<comment type="caution">
    <text evidence="1">The sequence shown here is derived from an EMBL/GenBank/DDBJ whole genome shotgun (WGS) entry which is preliminary data.</text>
</comment>
<organism evidence="1 2">
    <name type="scientific">Gymnopilus dilepis</name>
    <dbReference type="NCBI Taxonomy" id="231916"/>
    <lineage>
        <taxon>Eukaryota</taxon>
        <taxon>Fungi</taxon>
        <taxon>Dikarya</taxon>
        <taxon>Basidiomycota</taxon>
        <taxon>Agaricomycotina</taxon>
        <taxon>Agaricomycetes</taxon>
        <taxon>Agaricomycetidae</taxon>
        <taxon>Agaricales</taxon>
        <taxon>Agaricineae</taxon>
        <taxon>Hymenogastraceae</taxon>
        <taxon>Gymnopilus</taxon>
    </lineage>
</organism>